<protein>
    <submittedName>
        <fullName evidence="1">Uncharacterized protein</fullName>
    </submittedName>
</protein>
<proteinExistence type="predicted"/>
<dbReference type="AlphaFoldDB" id="A0A375GL06"/>
<name>A0A375GL06_9BURK</name>
<evidence type="ECO:0000313" key="4">
    <source>
        <dbReference type="Proteomes" id="UP000256297"/>
    </source>
</evidence>
<geneLocation type="plasmid" evidence="3">
    <name>cbm2636p</name>
</geneLocation>
<dbReference type="EMBL" id="OFSP01000047">
    <property type="protein sequence ID" value="SOY75460.1"/>
    <property type="molecule type" value="Genomic_DNA"/>
</dbReference>
<geneLocation type="plasmid" evidence="4">
    <name>cbm2589_p</name>
</geneLocation>
<dbReference type="Proteomes" id="UP000256297">
    <property type="component" value="Plasmid CBM2589_p"/>
</dbReference>
<organism evidence="1 4">
    <name type="scientific">Cupriavidus taiwanensis</name>
    <dbReference type="NCBI Taxonomy" id="164546"/>
    <lineage>
        <taxon>Bacteria</taxon>
        <taxon>Pseudomonadati</taxon>
        <taxon>Pseudomonadota</taxon>
        <taxon>Betaproteobacteria</taxon>
        <taxon>Burkholderiales</taxon>
        <taxon>Burkholderiaceae</taxon>
        <taxon>Cupriavidus</taxon>
    </lineage>
</organism>
<gene>
    <name evidence="1" type="ORF">CBM2589_P160012</name>
    <name evidence="2" type="ORF">CBM2636_P20112</name>
</gene>
<accession>A0A375GL06</accession>
<dbReference type="Proteomes" id="UP000254259">
    <property type="component" value="Plasmid CBM2636p"/>
</dbReference>
<keyword evidence="2" id="KW-0614">Plasmid</keyword>
<sequence length="171" mass="18201">MHGLSRVNKVVAMAAARRSHGQARRLAPKLGWAPCDPSRLCPVGNDLAGGKVTRGGTRKNLSRLGTPGWLLPQPRPALFRASVAAVPRDDMALPTYRSASHITPTLAADLCRAATKTVPTWGICSAASKKRGVPPPYPWRGCPKLGQWRYGAGAGRSVSGAYQGRNLLKSL</sequence>
<evidence type="ECO:0000313" key="1">
    <source>
        <dbReference type="EMBL" id="SOY75460.1"/>
    </source>
</evidence>
<evidence type="ECO:0000313" key="3">
    <source>
        <dbReference type="Proteomes" id="UP000254259"/>
    </source>
</evidence>
<geneLocation type="plasmid" evidence="2">
    <name>CBM2636p</name>
</geneLocation>
<dbReference type="EMBL" id="LT984815">
    <property type="protein sequence ID" value="SPD69425.1"/>
    <property type="molecule type" value="Genomic_DNA"/>
</dbReference>
<evidence type="ECO:0000313" key="2">
    <source>
        <dbReference type="EMBL" id="SPD69425.1"/>
    </source>
</evidence>
<reference evidence="3 4" key="1">
    <citation type="submission" date="2018-01" db="EMBL/GenBank/DDBJ databases">
        <authorList>
            <person name="Clerissi C."/>
        </authorList>
    </citation>
    <scope>NUCLEOTIDE SEQUENCE [LARGE SCALE GENOMIC DNA]</scope>
    <source>
        <strain evidence="1">Cupriavidus taiwanensis STM 3521</strain>
        <strain evidence="2">Cupriavidus taiwanensis SWF 66322</strain>
        <plasmid evidence="4">cbm2589_p</plasmid>
        <plasmid evidence="2">CBM2636p</plasmid>
        <plasmid evidence="3">cbm2636p</plasmid>
    </source>
</reference>